<organism evidence="4 5">
    <name type="scientific">Metabacillus fastidiosus</name>
    <dbReference type="NCBI Taxonomy" id="1458"/>
    <lineage>
        <taxon>Bacteria</taxon>
        <taxon>Bacillati</taxon>
        <taxon>Bacillota</taxon>
        <taxon>Bacilli</taxon>
        <taxon>Bacillales</taxon>
        <taxon>Bacillaceae</taxon>
        <taxon>Metabacillus</taxon>
    </lineage>
</organism>
<comment type="similarity">
    <text evidence="1">Belongs to the thiamine-monophosphate kinase family.</text>
</comment>
<dbReference type="PANTHER" id="PTHR30270:SF0">
    <property type="entry name" value="THIAMINE-MONOPHOSPHATE KINASE"/>
    <property type="match status" value="1"/>
</dbReference>
<dbReference type="InterPro" id="IPR036676">
    <property type="entry name" value="PurM-like_C_sf"/>
</dbReference>
<keyword evidence="1" id="KW-0460">Magnesium</keyword>
<dbReference type="InterPro" id="IPR036921">
    <property type="entry name" value="PurM-like_N_sf"/>
</dbReference>
<dbReference type="InterPro" id="IPR016188">
    <property type="entry name" value="PurM-like_N"/>
</dbReference>
<feature type="binding site" evidence="1">
    <location>
        <position position="124"/>
    </location>
    <ligand>
        <name>Mg(2+)</name>
        <dbReference type="ChEBI" id="CHEBI:18420"/>
        <label>1</label>
    </ligand>
</feature>
<keyword evidence="1" id="KW-0784">Thiamine biosynthesis</keyword>
<keyword evidence="1" id="KW-0479">Metal-binding</keyword>
<dbReference type="HAMAP" id="MF_02128">
    <property type="entry name" value="TMP_kinase"/>
    <property type="match status" value="1"/>
</dbReference>
<dbReference type="GeneID" id="301142141"/>
<feature type="binding site" evidence="1">
    <location>
        <position position="76"/>
    </location>
    <ligand>
        <name>Mg(2+)</name>
        <dbReference type="ChEBI" id="CHEBI:18420"/>
        <label>2</label>
    </ligand>
</feature>
<comment type="catalytic activity">
    <reaction evidence="1">
        <text>thiamine phosphate + ATP = thiamine diphosphate + ADP</text>
        <dbReference type="Rhea" id="RHEA:15913"/>
        <dbReference type="ChEBI" id="CHEBI:30616"/>
        <dbReference type="ChEBI" id="CHEBI:37575"/>
        <dbReference type="ChEBI" id="CHEBI:58937"/>
        <dbReference type="ChEBI" id="CHEBI:456216"/>
        <dbReference type="EC" id="2.7.4.16"/>
    </reaction>
</comment>
<dbReference type="Proteomes" id="UP001342826">
    <property type="component" value="Unassembled WGS sequence"/>
</dbReference>
<dbReference type="EMBL" id="JARTFS010000033">
    <property type="protein sequence ID" value="MED4404258.1"/>
    <property type="molecule type" value="Genomic_DNA"/>
</dbReference>
<evidence type="ECO:0000313" key="5">
    <source>
        <dbReference type="Proteomes" id="UP001342826"/>
    </source>
</evidence>
<comment type="miscellaneous">
    <text evidence="1">Reaction mechanism of ThiL seems to utilize a direct, inline transfer of the gamma-phosphate of ATP to TMP rather than a phosphorylated enzyme intermediate.</text>
</comment>
<evidence type="ECO:0000313" key="4">
    <source>
        <dbReference type="EMBL" id="MED4404258.1"/>
    </source>
</evidence>
<dbReference type="NCBIfam" id="TIGR01379">
    <property type="entry name" value="thiL"/>
    <property type="match status" value="1"/>
</dbReference>
<feature type="binding site" evidence="1">
    <location>
        <position position="54"/>
    </location>
    <ligand>
        <name>substrate</name>
    </ligand>
</feature>
<comment type="caution">
    <text evidence="1">Lacks conserved residue(s) required for the propagation of feature annotation.</text>
</comment>
<feature type="domain" description="PurM-like C-terminal" evidence="3">
    <location>
        <begin position="154"/>
        <end position="304"/>
    </location>
</feature>
<feature type="binding site" evidence="1">
    <location>
        <position position="47"/>
    </location>
    <ligand>
        <name>Mg(2+)</name>
        <dbReference type="ChEBI" id="CHEBI:18420"/>
        <label>2</label>
    </ligand>
</feature>
<keyword evidence="1" id="KW-0067">ATP-binding</keyword>
<comment type="caution">
    <text evidence="4">The sequence shown here is derived from an EMBL/GenBank/DDBJ whole genome shotgun (WGS) entry which is preliminary data.</text>
</comment>
<keyword evidence="5" id="KW-1185">Reference proteome</keyword>
<evidence type="ECO:0000256" key="1">
    <source>
        <dbReference type="HAMAP-Rule" id="MF_02128"/>
    </source>
</evidence>
<keyword evidence="1" id="KW-0547">Nucleotide-binding</keyword>
<dbReference type="PIRSF" id="PIRSF005303">
    <property type="entry name" value="Thiam_monoph_kin"/>
    <property type="match status" value="1"/>
</dbReference>
<sequence>MTVKDEFEFISKIKPKEIFQDNLLVGIGDDAAIYRPAERMEQVACLDTMVEGIHFLKGLSSPYEIGYKALAINISDIAAMGGIPKYYLISIAIPNSWSEADLYGIYDGLNDIAAHFRIDLIGGDTVGTEDKLVISVTVLGEVEQSKLNLRSNAEPGDVVFTTGFLGDSAAGLSILLNENDKGNTEDETYLINRHKLPSPQVMTGRLITKLDRASLNDISDGLASELYEIAEASNVSIKIDESRIPISSALLNFKESPYEYALYGGEDFELVGTTSRDSWNILKRECEKCSIQITQIGEVVSGEAKVLLTRENETVLLEKSGYNHFKK</sequence>
<dbReference type="EC" id="2.7.4.16" evidence="1"/>
<comment type="function">
    <text evidence="1">Catalyzes the ATP-dependent phosphorylation of thiamine-monophosphate (TMP) to form thiamine-pyrophosphate (TPP), the active form of vitamin B1.</text>
</comment>
<keyword evidence="1 4" id="KW-0418">Kinase</keyword>
<gene>
    <name evidence="1 4" type="primary">thiL</name>
    <name evidence="4" type="ORF">P9271_23650</name>
</gene>
<dbReference type="Gene3D" id="3.90.650.10">
    <property type="entry name" value="PurM-like C-terminal domain"/>
    <property type="match status" value="1"/>
</dbReference>
<proteinExistence type="inferred from homology"/>
<feature type="binding site" evidence="1">
    <location>
        <position position="47"/>
    </location>
    <ligand>
        <name>Mg(2+)</name>
        <dbReference type="ChEBI" id="CHEBI:18420"/>
        <label>1</label>
    </ligand>
</feature>
<feature type="binding site" evidence="1">
    <location>
        <position position="76"/>
    </location>
    <ligand>
        <name>Mg(2+)</name>
        <dbReference type="ChEBI" id="CHEBI:18420"/>
        <label>4</label>
    </ligand>
</feature>
<evidence type="ECO:0000259" key="3">
    <source>
        <dbReference type="Pfam" id="PF02769"/>
    </source>
</evidence>
<dbReference type="Pfam" id="PF00586">
    <property type="entry name" value="AIRS"/>
    <property type="match status" value="1"/>
</dbReference>
<protein>
    <recommendedName>
        <fullName evidence="1">Thiamine-monophosphate kinase</fullName>
        <shortName evidence="1">TMP kinase</shortName>
        <shortName evidence="1">Thiamine-phosphate kinase</shortName>
        <ecNumber evidence="1">2.7.4.16</ecNumber>
    </recommendedName>
</protein>
<dbReference type="Gene3D" id="3.30.1330.10">
    <property type="entry name" value="PurM-like, N-terminal domain"/>
    <property type="match status" value="1"/>
</dbReference>
<dbReference type="SUPFAM" id="SSF56042">
    <property type="entry name" value="PurM C-terminal domain-like"/>
    <property type="match status" value="1"/>
</dbReference>
<feature type="domain" description="PurM-like N-terminal" evidence="2">
    <location>
        <begin position="28"/>
        <end position="142"/>
    </location>
</feature>
<feature type="binding site" evidence="1">
    <location>
        <position position="30"/>
    </location>
    <ligand>
        <name>Mg(2+)</name>
        <dbReference type="ChEBI" id="CHEBI:18420"/>
        <label>4</label>
    </ligand>
</feature>
<dbReference type="InterPro" id="IPR006283">
    <property type="entry name" value="ThiL-like"/>
</dbReference>
<feature type="binding site" evidence="1">
    <location>
        <position position="76"/>
    </location>
    <ligand>
        <name>Mg(2+)</name>
        <dbReference type="ChEBI" id="CHEBI:18420"/>
        <label>3</label>
    </ligand>
</feature>
<accession>A0ABU6P4I1</accession>
<evidence type="ECO:0000259" key="2">
    <source>
        <dbReference type="Pfam" id="PF00586"/>
    </source>
</evidence>
<feature type="binding site" evidence="1">
    <location>
        <position position="106"/>
    </location>
    <ligand>
        <name>ATP</name>
        <dbReference type="ChEBI" id="CHEBI:30616"/>
    </ligand>
</feature>
<feature type="binding site" evidence="1">
    <location>
        <position position="30"/>
    </location>
    <ligand>
        <name>Mg(2+)</name>
        <dbReference type="ChEBI" id="CHEBI:18420"/>
        <label>3</label>
    </ligand>
</feature>
<feature type="binding site" evidence="1">
    <location>
        <begin position="123"/>
        <end position="124"/>
    </location>
    <ligand>
        <name>ATP</name>
        <dbReference type="ChEBI" id="CHEBI:30616"/>
    </ligand>
</feature>
<feature type="binding site" evidence="1">
    <location>
        <position position="217"/>
    </location>
    <ligand>
        <name>Mg(2+)</name>
        <dbReference type="ChEBI" id="CHEBI:18420"/>
        <label>3</label>
    </ligand>
</feature>
<keyword evidence="1 4" id="KW-0808">Transferase</keyword>
<comment type="pathway">
    <text evidence="1">Cofactor biosynthesis; thiamine diphosphate biosynthesis; thiamine diphosphate from thiamine phosphate: step 1/1.</text>
</comment>
<feature type="binding site" evidence="1">
    <location>
        <position position="266"/>
    </location>
    <ligand>
        <name>substrate</name>
    </ligand>
</feature>
<dbReference type="Pfam" id="PF02769">
    <property type="entry name" value="AIRS_C"/>
    <property type="match status" value="1"/>
</dbReference>
<reference evidence="4 5" key="1">
    <citation type="submission" date="2023-03" db="EMBL/GenBank/DDBJ databases">
        <title>Bacillus Genome Sequencing.</title>
        <authorList>
            <person name="Dunlap C."/>
        </authorList>
    </citation>
    <scope>NUCLEOTIDE SEQUENCE [LARGE SCALE GENOMIC DNA]</scope>
    <source>
        <strain evidence="4 5">NRS-1717</strain>
    </source>
</reference>
<feature type="binding site" evidence="1">
    <location>
        <position position="322"/>
    </location>
    <ligand>
        <name>substrate</name>
    </ligand>
</feature>
<dbReference type="CDD" id="cd02194">
    <property type="entry name" value="ThiL"/>
    <property type="match status" value="1"/>
</dbReference>
<feature type="binding site" evidence="1">
    <location>
        <position position="150"/>
    </location>
    <ligand>
        <name>ATP</name>
        <dbReference type="ChEBI" id="CHEBI:30616"/>
    </ligand>
</feature>
<dbReference type="GO" id="GO:0009030">
    <property type="term" value="F:thiamine-phosphate kinase activity"/>
    <property type="evidence" value="ECO:0007669"/>
    <property type="project" value="UniProtKB-EC"/>
</dbReference>
<feature type="binding site" evidence="1">
    <location>
        <position position="220"/>
    </location>
    <ligand>
        <name>Mg(2+)</name>
        <dbReference type="ChEBI" id="CHEBI:18420"/>
        <label>5</label>
    </ligand>
</feature>
<feature type="binding site" evidence="1">
    <location>
        <position position="219"/>
    </location>
    <ligand>
        <name>ATP</name>
        <dbReference type="ChEBI" id="CHEBI:30616"/>
    </ligand>
</feature>
<dbReference type="PANTHER" id="PTHR30270">
    <property type="entry name" value="THIAMINE-MONOPHOSPHATE KINASE"/>
    <property type="match status" value="1"/>
</dbReference>
<dbReference type="SUPFAM" id="SSF55326">
    <property type="entry name" value="PurM N-terminal domain-like"/>
    <property type="match status" value="1"/>
</dbReference>
<name>A0ABU6P4I1_9BACI</name>
<dbReference type="RefSeq" id="WP_066232434.1">
    <property type="nucleotide sequence ID" value="NZ_JARTFQ010000011.1"/>
</dbReference>
<dbReference type="InterPro" id="IPR010918">
    <property type="entry name" value="PurM-like_C_dom"/>
</dbReference>